<evidence type="ECO:0000256" key="2">
    <source>
        <dbReference type="ARBA" id="ARBA00022516"/>
    </source>
</evidence>
<feature type="domain" description="UDP N-acetylglucosamine O-acyltransferase C-terminal" evidence="9">
    <location>
        <begin position="176"/>
        <end position="258"/>
    </location>
</feature>
<dbReference type="EMBL" id="RJKX01000011">
    <property type="protein sequence ID" value="ROQ01650.1"/>
    <property type="molecule type" value="Genomic_DNA"/>
</dbReference>
<dbReference type="GO" id="GO:0005737">
    <property type="term" value="C:cytoplasm"/>
    <property type="evidence" value="ECO:0007669"/>
    <property type="project" value="UniProtKB-SubCell"/>
</dbReference>
<accession>A0A3N1MGA3</accession>
<evidence type="ECO:0000256" key="3">
    <source>
        <dbReference type="ARBA" id="ARBA00022556"/>
    </source>
</evidence>
<dbReference type="CDD" id="cd03351">
    <property type="entry name" value="LbH_UDP-GlcNAc_AT"/>
    <property type="match status" value="1"/>
</dbReference>
<comment type="function">
    <text evidence="8">Involved in the biosynthesis of lipid A, a phosphorylated glycolipid that anchors the lipopolysaccharide to the outer membrane of the cell.</text>
</comment>
<dbReference type="PANTHER" id="PTHR43480">
    <property type="entry name" value="ACYL-[ACYL-CARRIER-PROTEIN]--UDP-N-ACETYLGLUCOSAMINE O-ACYLTRANSFERASE"/>
    <property type="match status" value="1"/>
</dbReference>
<keyword evidence="6 8" id="KW-0443">Lipid metabolism</keyword>
<dbReference type="PIRSF" id="PIRSF000456">
    <property type="entry name" value="UDP-GlcNAc_acltr"/>
    <property type="match status" value="1"/>
</dbReference>
<evidence type="ECO:0000256" key="5">
    <source>
        <dbReference type="ARBA" id="ARBA00022737"/>
    </source>
</evidence>
<keyword evidence="4 8" id="KW-0808">Transferase</keyword>
<evidence type="ECO:0000313" key="11">
    <source>
        <dbReference type="Proteomes" id="UP000278222"/>
    </source>
</evidence>
<evidence type="ECO:0000256" key="1">
    <source>
        <dbReference type="ARBA" id="ARBA00022490"/>
    </source>
</evidence>
<dbReference type="GO" id="GO:0009245">
    <property type="term" value="P:lipid A biosynthetic process"/>
    <property type="evidence" value="ECO:0007669"/>
    <property type="project" value="UniProtKB-UniRule"/>
</dbReference>
<keyword evidence="1 8" id="KW-0963">Cytoplasm</keyword>
<dbReference type="InterPro" id="IPR029098">
    <property type="entry name" value="Acetyltransf_C"/>
</dbReference>
<comment type="caution">
    <text evidence="10">The sequence shown here is derived from an EMBL/GenBank/DDBJ whole genome shotgun (WGS) entry which is preliminary data.</text>
</comment>
<keyword evidence="3 8" id="KW-0441">Lipid A biosynthesis</keyword>
<dbReference type="RefSeq" id="WP_123688387.1">
    <property type="nucleotide sequence ID" value="NZ_AP019700.1"/>
</dbReference>
<dbReference type="PANTHER" id="PTHR43480:SF1">
    <property type="entry name" value="ACYL-[ACYL-CARRIER-PROTEIN]--UDP-N-ACETYLGLUCOSAMINE O-ACYLTRANSFERASE, MITOCHONDRIAL-RELATED"/>
    <property type="match status" value="1"/>
</dbReference>
<sequence>MTQIHPMAVVAPGAELGAGVTIGPFCCVGENVRLGDGVSLVSHVVVEGHTTIGAGTRVFPFAALGLPPQHLRYKGERVTLDIGSNNQIREHVTMHPGTPLGTGATRVGDNGLFMVGTHVAHDCAIGNHVILANNATLGGHVHVDDHAYLGGLCAIHQFVRIGHHAMIGGMSGVESDVIPYGSVMGDRGRLSGLNVVGLKRHGFSREDVHRLRSAYRLLFAQEGTMAERLVDVAELFEDHPPVMDIVNFIREDSTRSICQPRANGG</sequence>
<protein>
    <recommendedName>
        <fullName evidence="8">Acyl-[acyl-carrier-protein]--UDP-N-acetylglucosamine O-acyltransferase</fullName>
        <shortName evidence="8">UDP-N-acetylglucosamine acyltransferase</shortName>
        <ecNumber evidence="8">2.3.1.129</ecNumber>
    </recommendedName>
</protein>
<dbReference type="EC" id="2.3.1.129" evidence="8"/>
<dbReference type="GO" id="GO:0016020">
    <property type="term" value="C:membrane"/>
    <property type="evidence" value="ECO:0007669"/>
    <property type="project" value="GOC"/>
</dbReference>
<dbReference type="UniPathway" id="UPA00359">
    <property type="reaction ID" value="UER00477"/>
</dbReference>
<keyword evidence="2 8" id="KW-0444">Lipid biosynthesis</keyword>
<gene>
    <name evidence="8" type="primary">lpxA</name>
    <name evidence="10" type="ORF">EDC65_0832</name>
</gene>
<dbReference type="NCBIfam" id="NF003657">
    <property type="entry name" value="PRK05289.1"/>
    <property type="match status" value="1"/>
</dbReference>
<dbReference type="Proteomes" id="UP000278222">
    <property type="component" value="Unassembled WGS sequence"/>
</dbReference>
<dbReference type="PROSITE" id="PS00101">
    <property type="entry name" value="HEXAPEP_TRANSFERASES"/>
    <property type="match status" value="1"/>
</dbReference>
<dbReference type="Pfam" id="PF13720">
    <property type="entry name" value="Acetyltransf_11"/>
    <property type="match status" value="1"/>
</dbReference>
<dbReference type="InterPro" id="IPR037157">
    <property type="entry name" value="Acetyltransf_C_sf"/>
</dbReference>
<evidence type="ECO:0000313" key="10">
    <source>
        <dbReference type="EMBL" id="ROQ01650.1"/>
    </source>
</evidence>
<dbReference type="SUPFAM" id="SSF51161">
    <property type="entry name" value="Trimeric LpxA-like enzymes"/>
    <property type="match status" value="1"/>
</dbReference>
<name>A0A3N1MGA3_9PROT</name>
<reference evidence="10 11" key="1">
    <citation type="submission" date="2018-11" db="EMBL/GenBank/DDBJ databases">
        <title>Genomic Encyclopedia of Type Strains, Phase IV (KMG-IV): sequencing the most valuable type-strain genomes for metagenomic binning, comparative biology and taxonomic classification.</title>
        <authorList>
            <person name="Goeker M."/>
        </authorList>
    </citation>
    <scope>NUCLEOTIDE SEQUENCE [LARGE SCALE GENOMIC DNA]</scope>
    <source>
        <strain evidence="10 11">DSM 5900</strain>
    </source>
</reference>
<evidence type="ECO:0000259" key="9">
    <source>
        <dbReference type="Pfam" id="PF13720"/>
    </source>
</evidence>
<comment type="subcellular location">
    <subcellularLocation>
        <location evidence="8">Cytoplasm</location>
    </subcellularLocation>
</comment>
<evidence type="ECO:0000256" key="4">
    <source>
        <dbReference type="ARBA" id="ARBA00022679"/>
    </source>
</evidence>
<dbReference type="InterPro" id="IPR011004">
    <property type="entry name" value="Trimer_LpxA-like_sf"/>
</dbReference>
<dbReference type="Gene3D" id="1.20.1180.10">
    <property type="entry name" value="Udp N-acetylglucosamine O-acyltransferase, C-terminal domain"/>
    <property type="match status" value="1"/>
</dbReference>
<dbReference type="InterPro" id="IPR010137">
    <property type="entry name" value="Lipid_A_LpxA"/>
</dbReference>
<proteinExistence type="inferred from homology"/>
<keyword evidence="11" id="KW-1185">Reference proteome</keyword>
<comment type="similarity">
    <text evidence="8">Belongs to the transferase hexapeptide repeat family. LpxA subfamily.</text>
</comment>
<keyword evidence="5 8" id="KW-0677">Repeat</keyword>
<dbReference type="AlphaFoldDB" id="A0A3N1MGA3"/>
<comment type="pathway">
    <text evidence="8">Glycolipid biosynthesis; lipid IV(A) biosynthesis; lipid IV(A) from (3R)-3-hydroxytetradecanoyl-[acyl-carrier-protein] and UDP-N-acetyl-alpha-D-glucosamine: step 1/6.</text>
</comment>
<dbReference type="GO" id="GO:0008780">
    <property type="term" value="F:acyl-[acyl-carrier-protein]-UDP-N-acetylglucosamine O-acyltransferase activity"/>
    <property type="evidence" value="ECO:0007669"/>
    <property type="project" value="UniProtKB-UniRule"/>
</dbReference>
<dbReference type="Gene3D" id="2.160.10.10">
    <property type="entry name" value="Hexapeptide repeat proteins"/>
    <property type="match status" value="1"/>
</dbReference>
<evidence type="ECO:0000256" key="8">
    <source>
        <dbReference type="HAMAP-Rule" id="MF_00387"/>
    </source>
</evidence>
<evidence type="ECO:0000256" key="7">
    <source>
        <dbReference type="ARBA" id="ARBA00023315"/>
    </source>
</evidence>
<dbReference type="NCBIfam" id="TIGR01852">
    <property type="entry name" value="lipid_A_lpxA"/>
    <property type="match status" value="1"/>
</dbReference>
<dbReference type="HAMAP" id="MF_00387">
    <property type="entry name" value="LpxA"/>
    <property type="match status" value="1"/>
</dbReference>
<dbReference type="OrthoDB" id="9807278at2"/>
<comment type="catalytic activity">
    <reaction evidence="8">
        <text>a (3R)-hydroxyacyl-[ACP] + UDP-N-acetyl-alpha-D-glucosamine = a UDP-3-O-[(3R)-3-hydroxyacyl]-N-acetyl-alpha-D-glucosamine + holo-[ACP]</text>
        <dbReference type="Rhea" id="RHEA:67812"/>
        <dbReference type="Rhea" id="RHEA-COMP:9685"/>
        <dbReference type="Rhea" id="RHEA-COMP:9945"/>
        <dbReference type="ChEBI" id="CHEBI:57705"/>
        <dbReference type="ChEBI" id="CHEBI:64479"/>
        <dbReference type="ChEBI" id="CHEBI:78827"/>
        <dbReference type="ChEBI" id="CHEBI:173225"/>
        <dbReference type="EC" id="2.3.1.129"/>
    </reaction>
</comment>
<comment type="subunit">
    <text evidence="8">Homotrimer.</text>
</comment>
<organism evidence="10 11">
    <name type="scientific">Stella humosa</name>
    <dbReference type="NCBI Taxonomy" id="94"/>
    <lineage>
        <taxon>Bacteria</taxon>
        <taxon>Pseudomonadati</taxon>
        <taxon>Pseudomonadota</taxon>
        <taxon>Alphaproteobacteria</taxon>
        <taxon>Rhodospirillales</taxon>
        <taxon>Stellaceae</taxon>
        <taxon>Stella</taxon>
    </lineage>
</organism>
<evidence type="ECO:0000256" key="6">
    <source>
        <dbReference type="ARBA" id="ARBA00023098"/>
    </source>
</evidence>
<dbReference type="InterPro" id="IPR018357">
    <property type="entry name" value="Hexapep_transf_CS"/>
</dbReference>
<keyword evidence="7 8" id="KW-0012">Acyltransferase</keyword>